<gene>
    <name evidence="1" type="ORF">AMURIS_01948</name>
</gene>
<name>A0A2K4ZFH8_9FIRM</name>
<sequence length="139" mass="16333">MMPEGWEEALEMAERYRDYFSERDADIALGRSGTHFFYVYDREHGYFEVFHTFHTAAELEELILGTLAEDLECMNAVMAENLHERFDLTDINETLDNYAPRFHMHTLAEQLKAVAGEQEKWGRMMAQTYRALCGRLPQE</sequence>
<dbReference type="Proteomes" id="UP000236311">
    <property type="component" value="Unassembled WGS sequence"/>
</dbReference>
<dbReference type="EMBL" id="OFSM01000009">
    <property type="protein sequence ID" value="SOY29233.1"/>
    <property type="molecule type" value="Genomic_DNA"/>
</dbReference>
<proteinExistence type="predicted"/>
<organism evidence="1 2">
    <name type="scientific">Acetatifactor muris</name>
    <dbReference type="NCBI Taxonomy" id="879566"/>
    <lineage>
        <taxon>Bacteria</taxon>
        <taxon>Bacillati</taxon>
        <taxon>Bacillota</taxon>
        <taxon>Clostridia</taxon>
        <taxon>Lachnospirales</taxon>
        <taxon>Lachnospiraceae</taxon>
        <taxon>Acetatifactor</taxon>
    </lineage>
</organism>
<keyword evidence="2" id="KW-1185">Reference proteome</keyword>
<dbReference type="AlphaFoldDB" id="A0A2K4ZFH8"/>
<dbReference type="OrthoDB" id="2041491at2"/>
<protein>
    <submittedName>
        <fullName evidence="1">Uncharacterized protein</fullName>
    </submittedName>
</protein>
<evidence type="ECO:0000313" key="1">
    <source>
        <dbReference type="EMBL" id="SOY29233.1"/>
    </source>
</evidence>
<dbReference type="RefSeq" id="WP_103239351.1">
    <property type="nucleotide sequence ID" value="NZ_JANJZD010000009.1"/>
</dbReference>
<reference evidence="1 2" key="1">
    <citation type="submission" date="2018-01" db="EMBL/GenBank/DDBJ databases">
        <authorList>
            <person name="Gaut B.S."/>
            <person name="Morton B.R."/>
            <person name="Clegg M.T."/>
            <person name="Duvall M.R."/>
        </authorList>
    </citation>
    <scope>NUCLEOTIDE SEQUENCE [LARGE SCALE GENOMIC DNA]</scope>
    <source>
        <strain evidence="1">GP69</strain>
    </source>
</reference>
<evidence type="ECO:0000313" key="2">
    <source>
        <dbReference type="Proteomes" id="UP000236311"/>
    </source>
</evidence>
<accession>A0A2K4ZFH8</accession>